<dbReference type="Pfam" id="PF01796">
    <property type="entry name" value="OB_ChsH2_C"/>
    <property type="match status" value="1"/>
</dbReference>
<evidence type="ECO:0000259" key="1">
    <source>
        <dbReference type="Pfam" id="PF01796"/>
    </source>
</evidence>
<feature type="domain" description="ChsH2 C-terminal OB-fold" evidence="1">
    <location>
        <begin position="58"/>
        <end position="118"/>
    </location>
</feature>
<dbReference type="EMBL" id="CP060783">
    <property type="protein sequence ID" value="QNP47533.1"/>
    <property type="molecule type" value="Genomic_DNA"/>
</dbReference>
<organism evidence="2 3">
    <name type="scientific">Diaphorobacter aerolatus</name>
    <dbReference type="NCBI Taxonomy" id="1288495"/>
    <lineage>
        <taxon>Bacteria</taxon>
        <taxon>Pseudomonadati</taxon>
        <taxon>Pseudomonadota</taxon>
        <taxon>Betaproteobacteria</taxon>
        <taxon>Burkholderiales</taxon>
        <taxon>Comamonadaceae</taxon>
        <taxon>Diaphorobacter</taxon>
    </lineage>
</organism>
<sequence>MITNTTATTTSPHKPLSAHFTQGLLAHVIRYQRCRACTHAQTLARYACQRCGAEQLVWHDASGLATVRAKTVVSRAPSDDFRALAPYTLVIVELDEGPRLMGHADADVQIGQRVNAGFFEHQGRVLLRFEPIS</sequence>
<protein>
    <submittedName>
        <fullName evidence="2">OB-fold domain-containing protein</fullName>
    </submittedName>
</protein>
<dbReference type="AlphaFoldDB" id="A0A7H0GGW7"/>
<name>A0A7H0GGW7_9BURK</name>
<evidence type="ECO:0000313" key="2">
    <source>
        <dbReference type="EMBL" id="QNP47533.1"/>
    </source>
</evidence>
<dbReference type="PANTHER" id="PTHR34075:SF5">
    <property type="entry name" value="BLR3430 PROTEIN"/>
    <property type="match status" value="1"/>
</dbReference>
<dbReference type="KEGG" id="daer:H9K75_14910"/>
<reference evidence="2 3" key="1">
    <citation type="submission" date="2020-08" db="EMBL/GenBank/DDBJ databases">
        <title>Genome sequence of Diaphorobacter aerolatus KACC 16536T.</title>
        <authorList>
            <person name="Hyun D.-W."/>
            <person name="Bae J.-W."/>
        </authorList>
    </citation>
    <scope>NUCLEOTIDE SEQUENCE [LARGE SCALE GENOMIC DNA]</scope>
    <source>
        <strain evidence="2 3">KACC 16536</strain>
    </source>
</reference>
<proteinExistence type="predicted"/>
<gene>
    <name evidence="2" type="ORF">H9K75_14910</name>
</gene>
<dbReference type="PANTHER" id="PTHR34075">
    <property type="entry name" value="BLR3430 PROTEIN"/>
    <property type="match status" value="1"/>
</dbReference>
<dbReference type="Proteomes" id="UP000516028">
    <property type="component" value="Chromosome"/>
</dbReference>
<dbReference type="RefSeq" id="WP_187723214.1">
    <property type="nucleotide sequence ID" value="NZ_CP060783.1"/>
</dbReference>
<dbReference type="InterPro" id="IPR012340">
    <property type="entry name" value="NA-bd_OB-fold"/>
</dbReference>
<keyword evidence="3" id="KW-1185">Reference proteome</keyword>
<dbReference type="InterPro" id="IPR052513">
    <property type="entry name" value="Thioester_dehydratase-like"/>
</dbReference>
<dbReference type="SUPFAM" id="SSF50249">
    <property type="entry name" value="Nucleic acid-binding proteins"/>
    <property type="match status" value="1"/>
</dbReference>
<dbReference type="InterPro" id="IPR002878">
    <property type="entry name" value="ChsH2_C"/>
</dbReference>
<evidence type="ECO:0000313" key="3">
    <source>
        <dbReference type="Proteomes" id="UP000516028"/>
    </source>
</evidence>
<accession>A0A7H0GGW7</accession>